<evidence type="ECO:0000256" key="2">
    <source>
        <dbReference type="ARBA" id="ARBA00007530"/>
    </source>
</evidence>
<dbReference type="SUPFAM" id="SSF47113">
    <property type="entry name" value="Histone-fold"/>
    <property type="match status" value="1"/>
</dbReference>
<feature type="non-terminal residue" evidence="9">
    <location>
        <position position="1"/>
    </location>
</feature>
<evidence type="ECO:0000256" key="3">
    <source>
        <dbReference type="ARBA" id="ARBA00017484"/>
    </source>
</evidence>
<feature type="compositionally biased region" description="Low complexity" evidence="7">
    <location>
        <begin position="58"/>
        <end position="91"/>
    </location>
</feature>
<evidence type="ECO:0000259" key="8">
    <source>
        <dbReference type="Pfam" id="PF03847"/>
    </source>
</evidence>
<dbReference type="EMBL" id="JAIFTH010000044">
    <property type="protein sequence ID" value="KAG9510988.1"/>
    <property type="molecule type" value="Genomic_DNA"/>
</dbReference>
<organism evidence="9 10">
    <name type="scientific">Fragariocoptes setiger</name>
    <dbReference type="NCBI Taxonomy" id="1670756"/>
    <lineage>
        <taxon>Eukaryota</taxon>
        <taxon>Metazoa</taxon>
        <taxon>Ecdysozoa</taxon>
        <taxon>Arthropoda</taxon>
        <taxon>Chelicerata</taxon>
        <taxon>Arachnida</taxon>
        <taxon>Acari</taxon>
        <taxon>Acariformes</taxon>
        <taxon>Trombidiformes</taxon>
        <taxon>Prostigmata</taxon>
        <taxon>Eupodina</taxon>
        <taxon>Eriophyoidea</taxon>
        <taxon>Phytoptidae</taxon>
        <taxon>Fragariocoptes</taxon>
    </lineage>
</organism>
<feature type="domain" description="Transcription initiation factor TFIID subunit 12" evidence="8">
    <location>
        <begin position="103"/>
        <end position="169"/>
    </location>
</feature>
<name>A0ABQ7SC37_9ACAR</name>
<comment type="caution">
    <text evidence="9">The sequence shown here is derived from an EMBL/GenBank/DDBJ whole genome shotgun (WGS) entry which is preliminary data.</text>
</comment>
<evidence type="ECO:0000256" key="6">
    <source>
        <dbReference type="ARBA" id="ARBA00023242"/>
    </source>
</evidence>
<evidence type="ECO:0000313" key="9">
    <source>
        <dbReference type="EMBL" id="KAG9510988.1"/>
    </source>
</evidence>
<gene>
    <name evidence="9" type="primary">Taf12</name>
    <name evidence="9" type="ORF">GZH46_00456</name>
</gene>
<comment type="similarity">
    <text evidence="2">Belongs to the TAF12 family.</text>
</comment>
<proteinExistence type="inferred from homology"/>
<dbReference type="CDD" id="cd07981">
    <property type="entry name" value="HFD_TAF12"/>
    <property type="match status" value="1"/>
</dbReference>
<protein>
    <recommendedName>
        <fullName evidence="3">Transcription initiation factor TFIID subunit 12</fullName>
    </recommendedName>
</protein>
<evidence type="ECO:0000256" key="1">
    <source>
        <dbReference type="ARBA" id="ARBA00004123"/>
    </source>
</evidence>
<feature type="compositionally biased region" description="Basic and acidic residues" evidence="7">
    <location>
        <begin position="1"/>
        <end position="11"/>
    </location>
</feature>
<keyword evidence="10" id="KW-1185">Reference proteome</keyword>
<keyword evidence="4" id="KW-0805">Transcription regulation</keyword>
<dbReference type="SUPFAM" id="SSF81995">
    <property type="entry name" value="beta-sandwich domain of Sec23/24"/>
    <property type="match status" value="1"/>
</dbReference>
<evidence type="ECO:0000256" key="5">
    <source>
        <dbReference type="ARBA" id="ARBA00023163"/>
    </source>
</evidence>
<dbReference type="InterPro" id="IPR009072">
    <property type="entry name" value="Histone-fold"/>
</dbReference>
<feature type="region of interest" description="Disordered" evidence="7">
    <location>
        <begin position="1"/>
        <end position="102"/>
    </location>
</feature>
<dbReference type="Proteomes" id="UP000825002">
    <property type="component" value="Unassembled WGS sequence"/>
</dbReference>
<evidence type="ECO:0000256" key="7">
    <source>
        <dbReference type="SAM" id="MobiDB-lite"/>
    </source>
</evidence>
<evidence type="ECO:0000256" key="4">
    <source>
        <dbReference type="ARBA" id="ARBA00023015"/>
    </source>
</evidence>
<feature type="compositionally biased region" description="Polar residues" evidence="7">
    <location>
        <begin position="45"/>
        <end position="57"/>
    </location>
</feature>
<dbReference type="PANTHER" id="PTHR12264">
    <property type="entry name" value="TRANSCRIPTION INITIATION FACTOR TFIID SUBUNIT 12"/>
    <property type="match status" value="1"/>
</dbReference>
<dbReference type="InterPro" id="IPR037794">
    <property type="entry name" value="TAF12"/>
</dbReference>
<sequence>MPDEVIVKDEFPNTSLIHPPIQQQPQQLPQLLRPQLPEQPQQPQIASLSQQPQVGSLAQQPHLVQQSQLQAQPHQPQTQQQPSQNSSTMNQESRDNNIPALDKRRLQELVDEIDPDERLDEDVEDSLLEIADDFIENVTTSACRLALHRKSTSLSVEDIQMVLEKNFKIHIPGFGKPLIGESSPKKAFVAEAHRQRMALIKRTIKKMNGGM</sequence>
<comment type="subcellular location">
    <subcellularLocation>
        <location evidence="1">Nucleus</location>
    </subcellularLocation>
</comment>
<dbReference type="Pfam" id="PF03847">
    <property type="entry name" value="TFIID_20kDa"/>
    <property type="match status" value="1"/>
</dbReference>
<evidence type="ECO:0000313" key="10">
    <source>
        <dbReference type="Proteomes" id="UP000825002"/>
    </source>
</evidence>
<reference evidence="9 10" key="1">
    <citation type="submission" date="2020-10" db="EMBL/GenBank/DDBJ databases">
        <authorList>
            <person name="Klimov P.B."/>
            <person name="Dyachkov S.M."/>
            <person name="Chetverikov P.E."/>
        </authorList>
    </citation>
    <scope>NUCLEOTIDE SEQUENCE [LARGE SCALE GENOMIC DNA]</scope>
    <source>
        <strain evidence="9">BMOC 18-1129-001#AD2665</strain>
        <tissue evidence="9">Entire mites</tissue>
    </source>
</reference>
<dbReference type="PANTHER" id="PTHR12264:SF21">
    <property type="entry name" value="TRANSCRIPTION INITIATION FACTOR TFIID SUBUNIT 12"/>
    <property type="match status" value="1"/>
</dbReference>
<dbReference type="Gene3D" id="1.10.20.10">
    <property type="entry name" value="Histone, subunit A"/>
    <property type="match status" value="1"/>
</dbReference>
<keyword evidence="6" id="KW-0539">Nucleus</keyword>
<keyword evidence="5" id="KW-0804">Transcription</keyword>
<feature type="compositionally biased region" description="Low complexity" evidence="7">
    <location>
        <begin position="19"/>
        <end position="44"/>
    </location>
</feature>
<dbReference type="InterPro" id="IPR003228">
    <property type="entry name" value="TFIID_TAF12_dom"/>
</dbReference>
<accession>A0ABQ7SC37</accession>